<keyword evidence="5" id="KW-1003">Cell membrane</keyword>
<evidence type="ECO:0000256" key="2">
    <source>
        <dbReference type="ARBA" id="ARBA00022692"/>
    </source>
</evidence>
<evidence type="ECO:0000256" key="1">
    <source>
        <dbReference type="ARBA" id="ARBA00004141"/>
    </source>
</evidence>
<dbReference type="PANTHER" id="PTHR30371:SF4">
    <property type="entry name" value="SEC-INDEPENDENT PROTEIN TRANSLOCASE PROTEIN TATCD"/>
    <property type="match status" value="1"/>
</dbReference>
<feature type="transmembrane region" description="Helical" evidence="5">
    <location>
        <begin position="212"/>
        <end position="230"/>
    </location>
</feature>
<dbReference type="PANTHER" id="PTHR30371">
    <property type="entry name" value="SEC-INDEPENDENT PROTEIN TRANSLOCASE PROTEIN TATC"/>
    <property type="match status" value="1"/>
</dbReference>
<feature type="transmembrane region" description="Helical" evidence="5">
    <location>
        <begin position="150"/>
        <end position="177"/>
    </location>
</feature>
<organism evidence="6 7">
    <name type="scientific">Priestia endophytica DSM 13796</name>
    <dbReference type="NCBI Taxonomy" id="1121089"/>
    <lineage>
        <taxon>Bacteria</taxon>
        <taxon>Bacillati</taxon>
        <taxon>Bacillota</taxon>
        <taxon>Bacilli</taxon>
        <taxon>Bacillales</taxon>
        <taxon>Bacillaceae</taxon>
        <taxon>Priestia</taxon>
    </lineage>
</organism>
<keyword evidence="4 5" id="KW-0472">Membrane</keyword>
<dbReference type="PRINTS" id="PR01840">
    <property type="entry name" value="TATCFAMILY"/>
</dbReference>
<evidence type="ECO:0000256" key="5">
    <source>
        <dbReference type="HAMAP-Rule" id="MF_00902"/>
    </source>
</evidence>
<keyword evidence="3 5" id="KW-1133">Transmembrane helix</keyword>
<keyword evidence="5" id="KW-0653">Protein transport</keyword>
<feature type="transmembrane region" description="Helical" evidence="5">
    <location>
        <begin position="189"/>
        <end position="206"/>
    </location>
</feature>
<dbReference type="Proteomes" id="UP000182762">
    <property type="component" value="Unassembled WGS sequence"/>
</dbReference>
<reference evidence="6 7" key="1">
    <citation type="submission" date="2016-10" db="EMBL/GenBank/DDBJ databases">
        <authorList>
            <person name="Varghese N."/>
            <person name="Submissions S."/>
        </authorList>
    </citation>
    <scope>NUCLEOTIDE SEQUENCE [LARGE SCALE GENOMIC DNA]</scope>
    <source>
        <strain evidence="6 7">DSM 13796</strain>
    </source>
</reference>
<comment type="subcellular location">
    <subcellularLocation>
        <location evidence="5">Cell membrane</location>
        <topology evidence="5">Multi-pass membrane protein</topology>
    </subcellularLocation>
    <subcellularLocation>
        <location evidence="1">Membrane</location>
        <topology evidence="1">Multi-pass membrane protein</topology>
    </subcellularLocation>
</comment>
<proteinExistence type="inferred from homology"/>
<feature type="transmembrane region" description="Helical" evidence="5">
    <location>
        <begin position="20"/>
        <end position="41"/>
    </location>
</feature>
<dbReference type="HAMAP" id="MF_00902">
    <property type="entry name" value="TatC"/>
    <property type="match status" value="1"/>
</dbReference>
<accession>A0A1I6BS57</accession>
<dbReference type="EMBL" id="FOXX01000013">
    <property type="protein sequence ID" value="SFQ83753.1"/>
    <property type="molecule type" value="Genomic_DNA"/>
</dbReference>
<comment type="similarity">
    <text evidence="5">Belongs to the TatC family.</text>
</comment>
<feature type="transmembrane region" description="Helical" evidence="5">
    <location>
        <begin position="61"/>
        <end position="85"/>
    </location>
</feature>
<comment type="caution">
    <text evidence="6">The sequence shown here is derived from an EMBL/GenBank/DDBJ whole genome shotgun (WGS) entry which is preliminary data.</text>
</comment>
<feature type="transmembrane region" description="Helical" evidence="5">
    <location>
        <begin position="106"/>
        <end position="130"/>
    </location>
</feature>
<gene>
    <name evidence="5" type="primary">tatC</name>
    <name evidence="6" type="ORF">SAMN02745910_04099</name>
</gene>
<keyword evidence="2 5" id="KW-0812">Transmembrane</keyword>
<name>A0A1I6BS57_9BACI</name>
<evidence type="ECO:0000313" key="6">
    <source>
        <dbReference type="EMBL" id="SFQ83753.1"/>
    </source>
</evidence>
<evidence type="ECO:0000313" key="7">
    <source>
        <dbReference type="Proteomes" id="UP000182762"/>
    </source>
</evidence>
<dbReference type="InterPro" id="IPR002033">
    <property type="entry name" value="TatC"/>
</dbReference>
<protein>
    <recommendedName>
        <fullName evidence="5">Sec-independent protein translocase protein TatC</fullName>
    </recommendedName>
</protein>
<evidence type="ECO:0000256" key="3">
    <source>
        <dbReference type="ARBA" id="ARBA00022989"/>
    </source>
</evidence>
<evidence type="ECO:0000256" key="4">
    <source>
        <dbReference type="ARBA" id="ARBA00023136"/>
    </source>
</evidence>
<dbReference type="NCBIfam" id="TIGR00945">
    <property type="entry name" value="tatC"/>
    <property type="match status" value="1"/>
</dbReference>
<keyword evidence="5" id="KW-0813">Transport</keyword>
<comment type="function">
    <text evidence="5">Part of the twin-arginine translocation (Tat) system that transports large folded proteins containing a characteristic twin-arginine motif in their signal peptide across membranes.</text>
</comment>
<sequence>MDSKELNIIEHLEEVRKRLLYVIGSFLTLLALSLFFVEQIYSLLVKGLDVKLALLGPSDVLWIYFKIGAVCAIAFTIPIAGYHIWKFVLPALKPHERRGALLFIPSLFFLFIGGISFGYFVVFPIVLSFMQDLAGAHFIQFYTSQNYFSFLIRLTLPFGILFELPAIVLFLTSFGLLKPHILKKSRKGAYFIIAVTSILLTPPDFISDILVLIPLLFIYEISINVSAFVYRKKLQKETELQEMELSS</sequence>
<dbReference type="RefSeq" id="WP_061802587.1">
    <property type="nucleotide sequence ID" value="NZ_FOXX01000013.1"/>
</dbReference>
<dbReference type="GeneID" id="93712664"/>
<keyword evidence="5" id="KW-0811">Translocation</keyword>
<comment type="subunit">
    <text evidence="5">Forms a complex with TatA.</text>
</comment>
<keyword evidence="7" id="KW-1185">Reference proteome</keyword>
<dbReference type="Pfam" id="PF00902">
    <property type="entry name" value="TatC"/>
    <property type="match status" value="1"/>
</dbReference>